<proteinExistence type="predicted"/>
<protein>
    <submittedName>
        <fullName evidence="3">Uncharacterized protein</fullName>
    </submittedName>
</protein>
<keyword evidence="4" id="KW-1185">Reference proteome</keyword>
<dbReference type="InterPro" id="IPR048068">
    <property type="entry name" value="LarA-like"/>
</dbReference>
<dbReference type="EMBL" id="CP019791">
    <property type="protein sequence ID" value="AQT70007.1"/>
    <property type="molecule type" value="Genomic_DNA"/>
</dbReference>
<gene>
    <name evidence="3" type="ORF">STSP2_03208</name>
</gene>
<evidence type="ECO:0000259" key="1">
    <source>
        <dbReference type="Pfam" id="PF09861"/>
    </source>
</evidence>
<dbReference type="Pfam" id="PF09861">
    <property type="entry name" value="Lar_N"/>
    <property type="match status" value="1"/>
</dbReference>
<evidence type="ECO:0000259" key="2">
    <source>
        <dbReference type="Pfam" id="PF21113"/>
    </source>
</evidence>
<dbReference type="Pfam" id="PF21113">
    <property type="entry name" value="LarA_C"/>
    <property type="match status" value="1"/>
</dbReference>
<reference evidence="4" key="1">
    <citation type="submission" date="2017-02" db="EMBL/GenBank/DDBJ databases">
        <title>Comparative genomics and description of representatives of a novel lineage of planctomycetes thriving in anoxic sediments.</title>
        <authorList>
            <person name="Spring S."/>
            <person name="Bunk B."/>
            <person name="Sproer C."/>
        </authorList>
    </citation>
    <scope>NUCLEOTIDE SEQUENCE [LARGE SCALE GENOMIC DNA]</scope>
    <source>
        <strain evidence="4">ST-NAGAB-D1</strain>
    </source>
</reference>
<evidence type="ECO:0000313" key="3">
    <source>
        <dbReference type="EMBL" id="AQT70007.1"/>
    </source>
</evidence>
<dbReference type="PANTHER" id="PTHR33171:SF17">
    <property type="entry name" value="LARA-LIKE N-TERMINAL DOMAIN-CONTAINING PROTEIN"/>
    <property type="match status" value="1"/>
</dbReference>
<dbReference type="STRING" id="1936003.STSP2_03208"/>
<accession>A0A1U9NQF2</accession>
<dbReference type="InterPro" id="IPR018657">
    <property type="entry name" value="LarA-like_N"/>
</dbReference>
<dbReference type="Gene3D" id="3.90.226.30">
    <property type="match status" value="1"/>
</dbReference>
<dbReference type="GO" id="GO:0050043">
    <property type="term" value="F:lactate racemase activity"/>
    <property type="evidence" value="ECO:0007669"/>
    <property type="project" value="InterPro"/>
</dbReference>
<feature type="domain" description="LarA-like N-terminal" evidence="1">
    <location>
        <begin position="7"/>
        <end position="201"/>
    </location>
</feature>
<sequence length="430" mass="47596">MRICLHYGEGEVRVDIPEENLQDVIRPWSAGGEGNCLAMAERMLGRVEGENFSESVAGRNVCVLIADGTRDFPLDDVLPGLVHLLMGAERVSFGIATGTHDADTEANGRIIEQIRRIAEREGLVHYDIFVHDCEGAEFAELGVTSRGTPVRVNEKVLGADVYVVLSDVKPHYFGGYSNPVKYFLPGMCAYETVEKNHALALDELSTFCVHPWCGDEGRRGNPLARDQLEGMEMIVGGREVWAVAIVSSGGKALWGEFGLAEEVSREAFEVSDERNVREVGKADRLIVSPGGLPNDVDLYISQRALELTGQAVRDGGEVLFVSACPGGVGAERTRANFYDRLTQPLEDVLASIDEEYVLFAHKPYKFAQMIRRLRKLWVYSEMDDETIRRAHMEPAGDVQKVVDEWIRQEPGCRITVVDGANKLALRAVED</sequence>
<feature type="domain" description="Lactate racemase C-terminal" evidence="2">
    <location>
        <begin position="281"/>
        <end position="403"/>
    </location>
</feature>
<dbReference type="PANTHER" id="PTHR33171">
    <property type="entry name" value="LAR_N DOMAIN-CONTAINING PROTEIN"/>
    <property type="match status" value="1"/>
</dbReference>
<dbReference type="OrthoDB" id="9770545at2"/>
<dbReference type="Gene3D" id="3.40.50.11440">
    <property type="match status" value="1"/>
</dbReference>
<dbReference type="InterPro" id="IPR048520">
    <property type="entry name" value="LarA_C"/>
</dbReference>
<evidence type="ECO:0000313" key="4">
    <source>
        <dbReference type="Proteomes" id="UP000189674"/>
    </source>
</evidence>
<dbReference type="Proteomes" id="UP000189674">
    <property type="component" value="Chromosome"/>
</dbReference>
<name>A0A1U9NQF2_9BACT</name>
<dbReference type="KEGG" id="alus:STSP2_03208"/>
<organism evidence="3 4">
    <name type="scientific">Anaerohalosphaera lusitana</name>
    <dbReference type="NCBI Taxonomy" id="1936003"/>
    <lineage>
        <taxon>Bacteria</taxon>
        <taxon>Pseudomonadati</taxon>
        <taxon>Planctomycetota</taxon>
        <taxon>Phycisphaerae</taxon>
        <taxon>Sedimentisphaerales</taxon>
        <taxon>Anaerohalosphaeraceae</taxon>
        <taxon>Anaerohalosphaera</taxon>
    </lineage>
</organism>
<dbReference type="RefSeq" id="WP_146663639.1">
    <property type="nucleotide sequence ID" value="NZ_CP019791.1"/>
</dbReference>
<dbReference type="InterPro" id="IPR043166">
    <property type="entry name" value="LarA-like_C"/>
</dbReference>
<dbReference type="AlphaFoldDB" id="A0A1U9NQF2"/>